<dbReference type="PANTHER" id="PTHR24049">
    <property type="entry name" value="CRUMBS FAMILY MEMBER"/>
    <property type="match status" value="1"/>
</dbReference>
<evidence type="ECO:0000256" key="5">
    <source>
        <dbReference type="ARBA" id="ARBA00023180"/>
    </source>
</evidence>
<dbReference type="AlphaFoldDB" id="A0A7J7J6F2"/>
<dbReference type="InterPro" id="IPR000742">
    <property type="entry name" value="EGF"/>
</dbReference>
<keyword evidence="3" id="KW-0677">Repeat</keyword>
<dbReference type="OrthoDB" id="430340at2759"/>
<keyword evidence="4 6" id="KW-1015">Disulfide bond</keyword>
<organism evidence="8 9">
    <name type="scientific">Bugula neritina</name>
    <name type="common">Brown bryozoan</name>
    <name type="synonym">Sertularia neritina</name>
    <dbReference type="NCBI Taxonomy" id="10212"/>
    <lineage>
        <taxon>Eukaryota</taxon>
        <taxon>Metazoa</taxon>
        <taxon>Spiralia</taxon>
        <taxon>Lophotrochozoa</taxon>
        <taxon>Bryozoa</taxon>
        <taxon>Gymnolaemata</taxon>
        <taxon>Cheilostomatida</taxon>
        <taxon>Flustrina</taxon>
        <taxon>Buguloidea</taxon>
        <taxon>Bugulidae</taxon>
        <taxon>Bugula</taxon>
    </lineage>
</organism>
<dbReference type="PROSITE" id="PS01186">
    <property type="entry name" value="EGF_2"/>
    <property type="match status" value="1"/>
</dbReference>
<accession>A0A7J7J6F2</accession>
<dbReference type="PROSITE" id="PS50026">
    <property type="entry name" value="EGF_3"/>
    <property type="match status" value="2"/>
</dbReference>
<keyword evidence="2" id="KW-0732">Signal</keyword>
<keyword evidence="5" id="KW-0325">Glycoprotein</keyword>
<dbReference type="FunFam" id="2.10.25.10:FF:000472">
    <property type="entry name" value="Uncharacterized protein, isoform A"/>
    <property type="match status" value="1"/>
</dbReference>
<dbReference type="Pfam" id="PF23106">
    <property type="entry name" value="EGF_Teneurin"/>
    <property type="match status" value="1"/>
</dbReference>
<comment type="caution">
    <text evidence="8">The sequence shown here is derived from an EMBL/GenBank/DDBJ whole genome shotgun (WGS) entry which is preliminary data.</text>
</comment>
<gene>
    <name evidence="8" type="ORF">EB796_019965</name>
</gene>
<keyword evidence="1 6" id="KW-0245">EGF-like domain</keyword>
<feature type="domain" description="EGF-like" evidence="7">
    <location>
        <begin position="1"/>
        <end position="38"/>
    </location>
</feature>
<feature type="domain" description="EGF-like" evidence="7">
    <location>
        <begin position="40"/>
        <end position="75"/>
    </location>
</feature>
<dbReference type="Gene3D" id="2.10.25.10">
    <property type="entry name" value="Laminin"/>
    <property type="match status" value="2"/>
</dbReference>
<evidence type="ECO:0000259" key="7">
    <source>
        <dbReference type="PROSITE" id="PS50026"/>
    </source>
</evidence>
<dbReference type="SMART" id="SM00181">
    <property type="entry name" value="EGF"/>
    <property type="match status" value="3"/>
</dbReference>
<reference evidence="8" key="1">
    <citation type="submission" date="2020-06" db="EMBL/GenBank/DDBJ databases">
        <title>Draft genome of Bugula neritina, a colonial animal packing powerful symbionts and potential medicines.</title>
        <authorList>
            <person name="Rayko M."/>
        </authorList>
    </citation>
    <scope>NUCLEOTIDE SEQUENCE [LARGE SCALE GENOMIC DNA]</scope>
    <source>
        <strain evidence="8">Kwan_BN1</strain>
    </source>
</reference>
<dbReference type="CDD" id="cd00054">
    <property type="entry name" value="EGF_CA"/>
    <property type="match status" value="1"/>
</dbReference>
<protein>
    <recommendedName>
        <fullName evidence="7">EGF-like domain-containing protein</fullName>
    </recommendedName>
</protein>
<dbReference type="InterPro" id="IPR018097">
    <property type="entry name" value="EGF_Ca-bd_CS"/>
</dbReference>
<dbReference type="PROSITE" id="PS00022">
    <property type="entry name" value="EGF_1"/>
    <property type="match status" value="2"/>
</dbReference>
<evidence type="ECO:0000256" key="6">
    <source>
        <dbReference type="PROSITE-ProRule" id="PRU00076"/>
    </source>
</evidence>
<feature type="disulfide bond" evidence="6">
    <location>
        <begin position="28"/>
        <end position="37"/>
    </location>
</feature>
<dbReference type="InterPro" id="IPR000152">
    <property type="entry name" value="EGF-type_Asp/Asn_hydroxyl_site"/>
</dbReference>
<evidence type="ECO:0000256" key="1">
    <source>
        <dbReference type="ARBA" id="ARBA00022536"/>
    </source>
</evidence>
<comment type="caution">
    <text evidence="6">Lacks conserved residue(s) required for the propagation of feature annotation.</text>
</comment>
<feature type="disulfide bond" evidence="6">
    <location>
        <begin position="44"/>
        <end position="54"/>
    </location>
</feature>
<dbReference type="PROSITE" id="PS01187">
    <property type="entry name" value="EGF_CA"/>
    <property type="match status" value="1"/>
</dbReference>
<dbReference type="PROSITE" id="PS00010">
    <property type="entry name" value="ASX_HYDROXYL"/>
    <property type="match status" value="1"/>
</dbReference>
<name>A0A7J7J6F2_BUGNE</name>
<evidence type="ECO:0000256" key="4">
    <source>
        <dbReference type="ARBA" id="ARBA00023157"/>
    </source>
</evidence>
<dbReference type="Proteomes" id="UP000593567">
    <property type="component" value="Unassembled WGS sequence"/>
</dbReference>
<feature type="disulfide bond" evidence="6">
    <location>
        <begin position="65"/>
        <end position="74"/>
    </location>
</feature>
<sequence>MPCENFTTPCSGIGTCYDLSETDYLCVCNAGYNGIDCDVDINECDSNPCFHGNCTDEVNGFSCVCDDGYEGVQCQTDCHSVCEDDPCFNNATCSLCDGGVCNETGLPFKCNCTEEDIYGVICTDRE</sequence>
<dbReference type="Pfam" id="PF00008">
    <property type="entry name" value="EGF"/>
    <property type="match status" value="1"/>
</dbReference>
<dbReference type="SUPFAM" id="SSF57196">
    <property type="entry name" value="EGF/Laminin"/>
    <property type="match status" value="2"/>
</dbReference>
<dbReference type="GO" id="GO:0005509">
    <property type="term" value="F:calcium ion binding"/>
    <property type="evidence" value="ECO:0007669"/>
    <property type="project" value="InterPro"/>
</dbReference>
<evidence type="ECO:0000256" key="3">
    <source>
        <dbReference type="ARBA" id="ARBA00022737"/>
    </source>
</evidence>
<dbReference type="EMBL" id="VXIV02002972">
    <property type="protein sequence ID" value="KAF6021723.1"/>
    <property type="molecule type" value="Genomic_DNA"/>
</dbReference>
<dbReference type="SMART" id="SM00179">
    <property type="entry name" value="EGF_CA"/>
    <property type="match status" value="1"/>
</dbReference>
<evidence type="ECO:0000256" key="2">
    <source>
        <dbReference type="ARBA" id="ARBA00022729"/>
    </source>
</evidence>
<evidence type="ECO:0000313" key="9">
    <source>
        <dbReference type="Proteomes" id="UP000593567"/>
    </source>
</evidence>
<dbReference type="InterPro" id="IPR051022">
    <property type="entry name" value="Notch_Cell-Fate_Det"/>
</dbReference>
<proteinExistence type="predicted"/>
<evidence type="ECO:0000313" key="8">
    <source>
        <dbReference type="EMBL" id="KAF6021723.1"/>
    </source>
</evidence>
<dbReference type="InterPro" id="IPR001881">
    <property type="entry name" value="EGF-like_Ca-bd_dom"/>
</dbReference>
<keyword evidence="9" id="KW-1185">Reference proteome</keyword>